<dbReference type="EMBL" id="LUKE01000001">
    <property type="protein sequence ID" value="KYG66997.1"/>
    <property type="molecule type" value="Genomic_DNA"/>
</dbReference>
<evidence type="ECO:0000313" key="2">
    <source>
        <dbReference type="EMBL" id="KYG66997.1"/>
    </source>
</evidence>
<dbReference type="Proteomes" id="UP000075320">
    <property type="component" value="Unassembled WGS sequence"/>
</dbReference>
<dbReference type="SUPFAM" id="SSF53300">
    <property type="entry name" value="vWA-like"/>
    <property type="match status" value="1"/>
</dbReference>
<reference evidence="2 3" key="1">
    <citation type="submission" date="2016-03" db="EMBL/GenBank/DDBJ databases">
        <authorList>
            <person name="Ploux O."/>
        </authorList>
    </citation>
    <scope>NUCLEOTIDE SEQUENCE [LARGE SCALE GENOMIC DNA]</scope>
    <source>
        <strain evidence="2 3">R0</strain>
    </source>
</reference>
<comment type="caution">
    <text evidence="2">The sequence shown here is derived from an EMBL/GenBank/DDBJ whole genome shotgun (WGS) entry which is preliminary data.</text>
</comment>
<evidence type="ECO:0000313" key="3">
    <source>
        <dbReference type="Proteomes" id="UP000075320"/>
    </source>
</evidence>
<proteinExistence type="predicted"/>
<keyword evidence="3" id="KW-1185">Reference proteome</keyword>
<organism evidence="2 3">
    <name type="scientific">Bdellovibrio bacteriovorus</name>
    <dbReference type="NCBI Taxonomy" id="959"/>
    <lineage>
        <taxon>Bacteria</taxon>
        <taxon>Pseudomonadati</taxon>
        <taxon>Bdellovibrionota</taxon>
        <taxon>Bdellovibrionia</taxon>
        <taxon>Bdellovibrionales</taxon>
        <taxon>Pseudobdellovibrionaceae</taxon>
        <taxon>Bdellovibrio</taxon>
    </lineage>
</organism>
<feature type="region of interest" description="Disordered" evidence="1">
    <location>
        <begin position="1"/>
        <end position="23"/>
    </location>
</feature>
<feature type="compositionally biased region" description="Polar residues" evidence="1">
    <location>
        <begin position="11"/>
        <end position="23"/>
    </location>
</feature>
<dbReference type="Gene3D" id="3.40.50.410">
    <property type="entry name" value="von Willebrand factor, type A domain"/>
    <property type="match status" value="1"/>
</dbReference>
<evidence type="ECO:0008006" key="4">
    <source>
        <dbReference type="Google" id="ProtNLM"/>
    </source>
</evidence>
<name>A0A150WRQ1_BDEBC</name>
<dbReference type="AlphaFoldDB" id="A0A150WRQ1"/>
<evidence type="ECO:0000256" key="1">
    <source>
        <dbReference type="SAM" id="MobiDB-lite"/>
    </source>
</evidence>
<dbReference type="InterPro" id="IPR036465">
    <property type="entry name" value="vWFA_dom_sf"/>
</dbReference>
<gene>
    <name evidence="2" type="ORF">AZI86_08220</name>
</gene>
<sequence>MPACSKVGVNVTDNNQDSLGSETPSGGVTKNYYFFVKRSADILFVIDTSNSMAEEQDLLKNGFPSFTSALNAYSSGTLDWHVAITSTDIATSGSGKQGALVAFQNMPANTYYLDTSISTDQANAAFQASVVLGIGGSADERGIAAARLTAEREFNPSTSRGFIRPDTSFSVIVLSDEDERSSQDPNSADYTAPEAIDLPANFVPAIHALDQVSSIPKTISFHSIVTSTQECLDGPGVSMGTMYMNLSNLTNGIIGDICALKQTYQEQLSSLAAKIVNEAKTYTLPCEKIVENSAEAYEQALGGALVKVPSTFIAPNKIVLQNAPPLGSLIKAKFTCLDGT</sequence>
<protein>
    <recommendedName>
        <fullName evidence="4">VWFA domain-containing protein</fullName>
    </recommendedName>
</protein>
<accession>A0A150WRQ1</accession>